<accession>A0ABU8ML26</accession>
<evidence type="ECO:0000256" key="1">
    <source>
        <dbReference type="SAM" id="MobiDB-lite"/>
    </source>
</evidence>
<dbReference type="SUPFAM" id="SSF55729">
    <property type="entry name" value="Acyl-CoA N-acyltransferases (Nat)"/>
    <property type="match status" value="1"/>
</dbReference>
<dbReference type="Gene3D" id="3.40.50.720">
    <property type="entry name" value="NAD(P)-binding Rossmann-like Domain"/>
    <property type="match status" value="1"/>
</dbReference>
<evidence type="ECO:0000259" key="2">
    <source>
        <dbReference type="PROSITE" id="PS51186"/>
    </source>
</evidence>
<dbReference type="InterPro" id="IPR016102">
    <property type="entry name" value="Succinyl-CoA_synth-like"/>
</dbReference>
<feature type="domain" description="N-acetyltransferase" evidence="2">
    <location>
        <begin position="46"/>
        <end position="202"/>
    </location>
</feature>
<dbReference type="EMBL" id="JBBEGN010000003">
    <property type="protein sequence ID" value="MEJ2868030.1"/>
    <property type="molecule type" value="Genomic_DNA"/>
</dbReference>
<dbReference type="SMART" id="SM00881">
    <property type="entry name" value="CoA_binding"/>
    <property type="match status" value="1"/>
</dbReference>
<dbReference type="InterPro" id="IPR032875">
    <property type="entry name" value="Succ_CoA_lig_flav_dom"/>
</dbReference>
<dbReference type="InterPro" id="IPR036291">
    <property type="entry name" value="NAD(P)-bd_dom_sf"/>
</dbReference>
<evidence type="ECO:0000313" key="4">
    <source>
        <dbReference type="Proteomes" id="UP001385809"/>
    </source>
</evidence>
<keyword evidence="3" id="KW-0436">Ligase</keyword>
<dbReference type="Gene3D" id="3.30.1490.20">
    <property type="entry name" value="ATP-grasp fold, A domain"/>
    <property type="match status" value="1"/>
</dbReference>
<dbReference type="CDD" id="cd04301">
    <property type="entry name" value="NAT_SF"/>
    <property type="match status" value="1"/>
</dbReference>
<dbReference type="InterPro" id="IPR016181">
    <property type="entry name" value="Acyl_CoA_acyltransferase"/>
</dbReference>
<dbReference type="Gene3D" id="3.30.470.20">
    <property type="entry name" value="ATP-grasp fold, B domain"/>
    <property type="match status" value="1"/>
</dbReference>
<organism evidence="3 4">
    <name type="scientific">Actinomycetospora aurantiaca</name>
    <dbReference type="NCBI Taxonomy" id="3129233"/>
    <lineage>
        <taxon>Bacteria</taxon>
        <taxon>Bacillati</taxon>
        <taxon>Actinomycetota</taxon>
        <taxon>Actinomycetes</taxon>
        <taxon>Pseudonocardiales</taxon>
        <taxon>Pseudonocardiaceae</taxon>
        <taxon>Actinomycetospora</taxon>
    </lineage>
</organism>
<comment type="caution">
    <text evidence="3">The sequence shown here is derived from an EMBL/GenBank/DDBJ whole genome shotgun (WGS) entry which is preliminary data.</text>
</comment>
<keyword evidence="4" id="KW-1185">Reference proteome</keyword>
<gene>
    <name evidence="3" type="ORF">WCD74_09665</name>
</gene>
<dbReference type="PANTHER" id="PTHR42793:SF1">
    <property type="entry name" value="PEPTIDYL-LYSINE N-ACETYLTRANSFERASE PATZ"/>
    <property type="match status" value="1"/>
</dbReference>
<sequence>MSSSPAWSTTEVSNLDAATTPVTAVPDAPYPRHWEADVVAADGVTAHLRPITPDDADDVVAFHARLSERTRYYRYFSPYPTIPARDLKRFVEVDHHDSVALVLWLGTEIIAIGRYVRLGSEDPSAEVAFVVRDDHQGRGLGSILLEHLAAAAEEVGISRFVAEVLSENRAMVHTFRQAGYDVTRSLDGSTLHLEFDVAATDRSTEVRRSREQAAEARSVANVLHPRSVAVVGASTDEAKLGHVVLRNLLLGGFTGPVYPVNPEARSVRGVRAYPTVPDIPDEVDLAVLAVPPEEVAGVVDGCLAKGVQGLVVVTSGFGEAGEEGIARQRELVTLARARGMRVVGPSALGVVNLDPATRLNASLAPTVPPAGRVGFFCQSGALGIQILATAAQRRLGLSTFVSAGNRADLSGNDLMQYWDTDPATDVVLLYLESFGNPRKFARVARRLARRKPVVAVASGRHATPGLAASTSPLEEASVAAVFDQSGVIRVNSVDELFDVALLVANQPLPQGPRIGVVGNSSALGVLAADVALAHGMHLAFPPVDVGAMADPAELADAALRALEDDACDALVIVFSPPVATDGAAHADALAEVVTSADKPVTTTFLASAGVPEHLVVPSEHGGTAVPARGSVPSYPSPERAVLSLARVVRYTQWLERPVGDFVVPPGCDLAAARAFVDELGELETALVLDDDQAAELLRRVGVHVAPFRRARTRDEAVEAAGALRGSAVGGEVVVKTVVRTWRHRTDLAGVRTGLTDDESVAYAYQQLVELSGSPEVDVQVQVPPGMPVVVELRDDPSFGSLVSFGLAGVVTELLGDRAYRATPLSTMDAHTLVRAPRAAPMLDGYRGARPMDLAALEDLLLRVGQLADHVPELRSLVLDPILVAERGVHPTSMRAVLGPPPGPRDAGPRRLGA</sequence>
<protein>
    <submittedName>
        <fullName evidence="3">Bifunctional GNAT family N-acetyltransferase/acetate--CoA ligase family protein</fullName>
    </submittedName>
</protein>
<name>A0ABU8ML26_9PSEU</name>
<dbReference type="Pfam" id="PF13380">
    <property type="entry name" value="CoA_binding_2"/>
    <property type="match status" value="1"/>
</dbReference>
<dbReference type="InterPro" id="IPR000182">
    <property type="entry name" value="GNAT_dom"/>
</dbReference>
<dbReference type="RefSeq" id="WP_337694629.1">
    <property type="nucleotide sequence ID" value="NZ_JBBEGN010000003.1"/>
</dbReference>
<dbReference type="Gene3D" id="3.40.50.261">
    <property type="entry name" value="Succinyl-CoA synthetase domains"/>
    <property type="match status" value="2"/>
</dbReference>
<dbReference type="InterPro" id="IPR013815">
    <property type="entry name" value="ATP_grasp_subdomain_1"/>
</dbReference>
<dbReference type="GO" id="GO:0016874">
    <property type="term" value="F:ligase activity"/>
    <property type="evidence" value="ECO:0007669"/>
    <property type="project" value="UniProtKB-KW"/>
</dbReference>
<evidence type="ECO:0000313" key="3">
    <source>
        <dbReference type="EMBL" id="MEJ2868030.1"/>
    </source>
</evidence>
<dbReference type="SUPFAM" id="SSF56059">
    <property type="entry name" value="Glutathione synthetase ATP-binding domain-like"/>
    <property type="match status" value="1"/>
</dbReference>
<dbReference type="Pfam" id="PF13549">
    <property type="entry name" value="ATP-grasp_5"/>
    <property type="match status" value="1"/>
</dbReference>
<dbReference type="InterPro" id="IPR003781">
    <property type="entry name" value="CoA-bd"/>
</dbReference>
<dbReference type="SUPFAM" id="SSF52210">
    <property type="entry name" value="Succinyl-CoA synthetase domains"/>
    <property type="match status" value="2"/>
</dbReference>
<dbReference type="SUPFAM" id="SSF51735">
    <property type="entry name" value="NAD(P)-binding Rossmann-fold domains"/>
    <property type="match status" value="1"/>
</dbReference>
<dbReference type="PANTHER" id="PTHR42793">
    <property type="entry name" value="COA BINDING DOMAIN CONTAINING PROTEIN"/>
    <property type="match status" value="1"/>
</dbReference>
<dbReference type="Gene3D" id="3.40.630.30">
    <property type="match status" value="1"/>
</dbReference>
<dbReference type="Pfam" id="PF00583">
    <property type="entry name" value="Acetyltransf_1"/>
    <property type="match status" value="1"/>
</dbReference>
<feature type="region of interest" description="Disordered" evidence="1">
    <location>
        <begin position="892"/>
        <end position="913"/>
    </location>
</feature>
<dbReference type="Proteomes" id="UP001385809">
    <property type="component" value="Unassembled WGS sequence"/>
</dbReference>
<reference evidence="3 4" key="1">
    <citation type="submission" date="2024-03" db="EMBL/GenBank/DDBJ databases">
        <title>Actinomycetospora sp. OC33-EN08, a novel actinomycete isolated from wild orchid (Aerides multiflora).</title>
        <authorList>
            <person name="Suriyachadkun C."/>
        </authorList>
    </citation>
    <scope>NUCLEOTIDE SEQUENCE [LARGE SCALE GENOMIC DNA]</scope>
    <source>
        <strain evidence="3 4">OC33-EN08</strain>
    </source>
</reference>
<proteinExistence type="predicted"/>
<dbReference type="PROSITE" id="PS51186">
    <property type="entry name" value="GNAT"/>
    <property type="match status" value="1"/>
</dbReference>
<dbReference type="Pfam" id="PF13607">
    <property type="entry name" value="Succ_CoA_lig"/>
    <property type="match status" value="1"/>
</dbReference>